<sequence length="124" mass="13693">MSIEHEQRKYPRLSTTSRVYGLRFRAKGVDVQDCRLVNLSAGGCGVEIQMADARNLEVGDVLEALYLDHPDMPLVPLSAVVLRMLGKVPGKTLGYVLVGMEFRGITPFVRDLIADHVAAQLARE</sequence>
<reference evidence="3" key="1">
    <citation type="journal article" date="2023" name="Int. J. Syst. Evol. Microbiol.">
        <title>Mesoterricola silvestris gen. nov., sp. nov., Mesoterricola sediminis sp. nov., Geothrix oryzae sp. nov., Geothrix edaphica sp. nov., Geothrix rubra sp. nov., and Geothrix limicola sp. nov., six novel members of Acidobacteriota isolated from soils.</title>
        <authorList>
            <person name="Itoh H."/>
            <person name="Sugisawa Y."/>
            <person name="Mise K."/>
            <person name="Xu Z."/>
            <person name="Kuniyasu M."/>
            <person name="Ushijima N."/>
            <person name="Kawano K."/>
            <person name="Kobayashi E."/>
            <person name="Shiratori Y."/>
            <person name="Masuda Y."/>
            <person name="Senoo K."/>
        </authorList>
    </citation>
    <scope>NUCLEOTIDE SEQUENCE [LARGE SCALE GENOMIC DNA]</scope>
    <source>
        <strain evidence="3">Red222</strain>
    </source>
</reference>
<gene>
    <name evidence="2" type="ORF">GETHOR_13830</name>
</gene>
<name>A0ABN6UWX7_9BACT</name>
<dbReference type="Proteomes" id="UP001242010">
    <property type="component" value="Chromosome"/>
</dbReference>
<evidence type="ECO:0000313" key="3">
    <source>
        <dbReference type="Proteomes" id="UP001242010"/>
    </source>
</evidence>
<dbReference type="SUPFAM" id="SSF141371">
    <property type="entry name" value="PilZ domain-like"/>
    <property type="match status" value="1"/>
</dbReference>
<keyword evidence="3" id="KW-1185">Reference proteome</keyword>
<dbReference type="InterPro" id="IPR009875">
    <property type="entry name" value="PilZ_domain"/>
</dbReference>
<dbReference type="RefSeq" id="WP_286355922.1">
    <property type="nucleotide sequence ID" value="NZ_AP027079.1"/>
</dbReference>
<dbReference type="Pfam" id="PF07238">
    <property type="entry name" value="PilZ"/>
    <property type="match status" value="1"/>
</dbReference>
<protein>
    <recommendedName>
        <fullName evidence="1">PilZ domain-containing protein</fullName>
    </recommendedName>
</protein>
<proteinExistence type="predicted"/>
<accession>A0ABN6UWX7</accession>
<organism evidence="2 3">
    <name type="scientific">Geothrix oryzae</name>
    <dbReference type="NCBI Taxonomy" id="2927975"/>
    <lineage>
        <taxon>Bacteria</taxon>
        <taxon>Pseudomonadati</taxon>
        <taxon>Acidobacteriota</taxon>
        <taxon>Holophagae</taxon>
        <taxon>Holophagales</taxon>
        <taxon>Holophagaceae</taxon>
        <taxon>Geothrix</taxon>
    </lineage>
</organism>
<dbReference type="Gene3D" id="2.40.10.220">
    <property type="entry name" value="predicted glycosyltransferase like domains"/>
    <property type="match status" value="1"/>
</dbReference>
<evidence type="ECO:0000259" key="1">
    <source>
        <dbReference type="Pfam" id="PF07238"/>
    </source>
</evidence>
<evidence type="ECO:0000313" key="2">
    <source>
        <dbReference type="EMBL" id="BDU69282.1"/>
    </source>
</evidence>
<dbReference type="EMBL" id="AP027079">
    <property type="protein sequence ID" value="BDU69282.1"/>
    <property type="molecule type" value="Genomic_DNA"/>
</dbReference>
<feature type="domain" description="PilZ" evidence="1">
    <location>
        <begin position="6"/>
        <end position="118"/>
    </location>
</feature>